<protein>
    <submittedName>
        <fullName evidence="1">Ribonucleoside-triphosphate reductase activating protein</fullName>
    </submittedName>
</protein>
<dbReference type="RefSeq" id="WP_036867137.1">
    <property type="nucleotide sequence ID" value="NZ_JRNQ01000034.1"/>
</dbReference>
<proteinExistence type="predicted"/>
<organism evidence="1 2">
    <name type="scientific">Prevotella bivia DNF00320</name>
    <dbReference type="NCBI Taxonomy" id="1401068"/>
    <lineage>
        <taxon>Bacteria</taxon>
        <taxon>Pseudomonadati</taxon>
        <taxon>Bacteroidota</taxon>
        <taxon>Bacteroidia</taxon>
        <taxon>Bacteroidales</taxon>
        <taxon>Prevotellaceae</taxon>
        <taxon>Prevotella</taxon>
    </lineage>
</organism>
<comment type="caution">
    <text evidence="1">The sequence shown here is derived from an EMBL/GenBank/DDBJ whole genome shotgun (WGS) entry which is preliminary data.</text>
</comment>
<dbReference type="NCBIfam" id="TIGR02826">
    <property type="entry name" value="RNR_activ_nrdG3"/>
    <property type="match status" value="1"/>
</dbReference>
<dbReference type="InterPro" id="IPR013785">
    <property type="entry name" value="Aldolase_TIM"/>
</dbReference>
<dbReference type="EMBL" id="JRNQ01000034">
    <property type="protein sequence ID" value="KGF44561.1"/>
    <property type="molecule type" value="Genomic_DNA"/>
</dbReference>
<reference evidence="1 2" key="1">
    <citation type="submission" date="2014-07" db="EMBL/GenBank/DDBJ databases">
        <authorList>
            <person name="McCorrison J."/>
            <person name="Sanka R."/>
            <person name="Torralba M."/>
            <person name="Gillis M."/>
            <person name="Haft D.H."/>
            <person name="Methe B."/>
            <person name="Sutton G."/>
            <person name="Nelson K.E."/>
        </authorList>
    </citation>
    <scope>NUCLEOTIDE SEQUENCE [LARGE SCALE GENOMIC DNA]</scope>
    <source>
        <strain evidence="1 2">DNF00320</strain>
    </source>
</reference>
<accession>A0A096ADC8</accession>
<gene>
    <name evidence="1" type="ORF">HMPREF0647_06335</name>
</gene>
<dbReference type="Pfam" id="PF13353">
    <property type="entry name" value="Fer4_12"/>
    <property type="match status" value="1"/>
</dbReference>
<dbReference type="Proteomes" id="UP000029525">
    <property type="component" value="Unassembled WGS sequence"/>
</dbReference>
<name>A0A096ADC8_9BACT</name>
<dbReference type="InterPro" id="IPR014191">
    <property type="entry name" value="Anaer_RNR_activator"/>
</dbReference>
<dbReference type="OrthoDB" id="9782387at2"/>
<sequence length="154" mass="17039">MLKFVNTDIVCQEYPDEIALAINISGCPCHCPGCHSSFLAADKGEMLTCEVVEKLIEEADSSISCIGFMGGDADPACINMLASHVRTKFPKLKVGWYSGRTMIASDIQLSNFDYIKIGPYLKHLGGLKSKRTNQKMFNINSSGEMIDITYRFQV</sequence>
<dbReference type="AlphaFoldDB" id="A0A096ADC8"/>
<evidence type="ECO:0000313" key="2">
    <source>
        <dbReference type="Proteomes" id="UP000029525"/>
    </source>
</evidence>
<dbReference type="SUPFAM" id="SSF102114">
    <property type="entry name" value="Radical SAM enzymes"/>
    <property type="match status" value="1"/>
</dbReference>
<dbReference type="Gene3D" id="3.20.20.70">
    <property type="entry name" value="Aldolase class I"/>
    <property type="match status" value="1"/>
</dbReference>
<dbReference type="InterPro" id="IPR058240">
    <property type="entry name" value="rSAM_sf"/>
</dbReference>
<evidence type="ECO:0000313" key="1">
    <source>
        <dbReference type="EMBL" id="KGF44561.1"/>
    </source>
</evidence>